<dbReference type="InterPro" id="IPR000415">
    <property type="entry name" value="Nitroreductase-like"/>
</dbReference>
<dbReference type="InterPro" id="IPR020051">
    <property type="entry name" value="SagB-type_dehydrogenase"/>
</dbReference>
<keyword evidence="3" id="KW-1185">Reference proteome</keyword>
<dbReference type="PANTHER" id="PTHR43745">
    <property type="entry name" value="NITROREDUCTASE MJ1384-RELATED"/>
    <property type="match status" value="1"/>
</dbReference>
<dbReference type="EMBL" id="AP028907">
    <property type="protein sequence ID" value="BES82832.1"/>
    <property type="molecule type" value="Genomic_DNA"/>
</dbReference>
<dbReference type="CDD" id="cd02142">
    <property type="entry name" value="McbC_SagB-like_oxidoreductase"/>
    <property type="match status" value="1"/>
</dbReference>
<organism evidence="2 3">
    <name type="scientific">Pyrodictium abyssi</name>
    <dbReference type="NCBI Taxonomy" id="54256"/>
    <lineage>
        <taxon>Archaea</taxon>
        <taxon>Thermoproteota</taxon>
        <taxon>Thermoprotei</taxon>
        <taxon>Desulfurococcales</taxon>
        <taxon>Pyrodictiaceae</taxon>
        <taxon>Pyrodictium</taxon>
    </lineage>
</organism>
<proteinExistence type="predicted"/>
<dbReference type="InterPro" id="IPR029479">
    <property type="entry name" value="Nitroreductase"/>
</dbReference>
<dbReference type="InterPro" id="IPR052544">
    <property type="entry name" value="Bacteriocin_Proc_Enz"/>
</dbReference>
<dbReference type="GeneID" id="89290404"/>
<evidence type="ECO:0000259" key="1">
    <source>
        <dbReference type="Pfam" id="PF00881"/>
    </source>
</evidence>
<evidence type="ECO:0000313" key="3">
    <source>
        <dbReference type="Proteomes" id="UP001341135"/>
    </source>
</evidence>
<dbReference type="SUPFAM" id="SSF55469">
    <property type="entry name" value="FMN-dependent nitroreductase-like"/>
    <property type="match status" value="1"/>
</dbReference>
<reference evidence="2 3" key="1">
    <citation type="submission" date="2023-09" db="EMBL/GenBank/DDBJ databases">
        <title>Pyrofollis japonicus gen. nov. sp. nov., a novel member of the family Pyrodictiaceae isolated from the Iheya North hydrothermal field.</title>
        <authorList>
            <person name="Miyazaki U."/>
            <person name="Sanari M."/>
            <person name="Tame A."/>
            <person name="Kitajima M."/>
            <person name="Okamoto A."/>
            <person name="Sawayama S."/>
            <person name="Miyazaki J."/>
            <person name="Takai K."/>
            <person name="Nakagawa S."/>
        </authorList>
    </citation>
    <scope>NUCLEOTIDE SEQUENCE [LARGE SCALE GENOMIC DNA]</scope>
    <source>
        <strain evidence="2 3">AV2</strain>
    </source>
</reference>
<dbReference type="PROSITE" id="PS51318">
    <property type="entry name" value="TAT"/>
    <property type="match status" value="1"/>
</dbReference>
<sequence length="271" mass="30530">MLPRRRFLQALAAAMLSSLGLLVGLPLGYRRLRARYSAPYRTVRGDKLVYLPMPRLRGVVSLEEALANRRSIREYTDEPITIEELAQLLWAAQGVSETRHGFRTSPSAGATYPLEVYVVAAPKGVLTGDGFLEPGSYRYLPHSHALVQVRKGDDLVERLYHAALEQEWVREAPVNLIFAAVYERTTRRYGARGIRYVHIEVGHAGQNVYLQAAALGLATVAIGAFHDDEVRKVVGTPEEENPLYIMPVARPRWRYQLNPNDLARYIEGHRS</sequence>
<dbReference type="InterPro" id="IPR006311">
    <property type="entry name" value="TAT_signal"/>
</dbReference>
<dbReference type="Proteomes" id="UP001341135">
    <property type="component" value="Chromosome"/>
</dbReference>
<accession>A0ABM8J134</accession>
<name>A0ABM8J134_9CREN</name>
<feature type="domain" description="Nitroreductase" evidence="1">
    <location>
        <begin position="67"/>
        <end position="249"/>
    </location>
</feature>
<dbReference type="PANTHER" id="PTHR43745:SF2">
    <property type="entry name" value="NITROREDUCTASE MJ1384-RELATED"/>
    <property type="match status" value="1"/>
</dbReference>
<dbReference type="Gene3D" id="3.40.109.10">
    <property type="entry name" value="NADH Oxidase"/>
    <property type="match status" value="1"/>
</dbReference>
<protein>
    <submittedName>
        <fullName evidence="2">SagB/ThcOx family dehydrogenase</fullName>
    </submittedName>
</protein>
<dbReference type="Pfam" id="PF00881">
    <property type="entry name" value="Nitroreductase"/>
    <property type="match status" value="1"/>
</dbReference>
<gene>
    <name evidence="2" type="ORF">PABY_23990</name>
</gene>
<dbReference type="RefSeq" id="WP_338250533.1">
    <property type="nucleotide sequence ID" value="NZ_AP028907.1"/>
</dbReference>
<dbReference type="NCBIfam" id="TIGR03605">
    <property type="entry name" value="antibiot_sagB"/>
    <property type="match status" value="1"/>
</dbReference>
<evidence type="ECO:0000313" key="2">
    <source>
        <dbReference type="EMBL" id="BES82832.1"/>
    </source>
</evidence>